<dbReference type="eggNOG" id="COG1835">
    <property type="taxonomic scope" value="Bacteria"/>
</dbReference>
<evidence type="ECO:0000256" key="1">
    <source>
        <dbReference type="SAM" id="Phobius"/>
    </source>
</evidence>
<keyword evidence="1" id="KW-0472">Membrane</keyword>
<dbReference type="PANTHER" id="PTHR23028">
    <property type="entry name" value="ACETYLTRANSFERASE"/>
    <property type="match status" value="1"/>
</dbReference>
<accession>A0A095TDU3</accession>
<comment type="caution">
    <text evidence="3">The sequence shown here is derived from an EMBL/GenBank/DDBJ whole genome shotgun (WGS) entry which is preliminary data.</text>
</comment>
<dbReference type="PANTHER" id="PTHR23028:SF53">
    <property type="entry name" value="ACYL_TRANSF_3 DOMAIN-CONTAINING PROTEIN"/>
    <property type="match status" value="1"/>
</dbReference>
<feature type="transmembrane region" description="Helical" evidence="1">
    <location>
        <begin position="82"/>
        <end position="99"/>
    </location>
</feature>
<evidence type="ECO:0000313" key="4">
    <source>
        <dbReference type="Proteomes" id="UP000029577"/>
    </source>
</evidence>
<sequence>MITERQNIHIIQVYRGLAALAVIFYHYSWFISPLEQTLLRRGYLGVDIFFMVSGFLVWITTRQLQAGWQSSLRYIVKRSIRIIPAYALVTIGYALYFAFTRPAADLIWQTLKSLVFIPLNGGNSPAYGFPLLENGWTLNYEFFFI</sequence>
<feature type="domain" description="Acyltransferase 3" evidence="2">
    <location>
        <begin position="11"/>
        <end position="144"/>
    </location>
</feature>
<dbReference type="EMBL" id="JPKR02000004">
    <property type="protein sequence ID" value="KGD74887.1"/>
    <property type="molecule type" value="Genomic_DNA"/>
</dbReference>
<protein>
    <recommendedName>
        <fullName evidence="2">Acyltransferase 3 domain-containing protein</fullName>
    </recommendedName>
</protein>
<name>A0A095TDU3_9GAMM</name>
<proteinExistence type="predicted"/>
<reference evidence="3" key="1">
    <citation type="submission" date="2014-12" db="EMBL/GenBank/DDBJ databases">
        <title>The draft genome of the Tatumella morbirosei type strain, LMG23360T isolated from pineapple rot.</title>
        <authorList>
            <person name="Smits T.H."/>
            <person name="Palmer M."/>
            <person name="Venter S.N."/>
            <person name="Duffy B."/>
            <person name="Steenkamp E.T."/>
            <person name="Chan W.Y."/>
            <person name="Coutinho T.A."/>
            <person name="Coetzee M.P."/>
            <person name="De Maayer P."/>
        </authorList>
    </citation>
    <scope>NUCLEOTIDE SEQUENCE [LARGE SCALE GENOMIC DNA]</scope>
    <source>
        <strain evidence="3">LMG 23360</strain>
    </source>
</reference>
<dbReference type="GO" id="GO:0016020">
    <property type="term" value="C:membrane"/>
    <property type="evidence" value="ECO:0007669"/>
    <property type="project" value="TreeGrafter"/>
</dbReference>
<dbReference type="OrthoDB" id="9767863at2"/>
<dbReference type="Proteomes" id="UP000029577">
    <property type="component" value="Unassembled WGS sequence"/>
</dbReference>
<keyword evidence="1" id="KW-1133">Transmembrane helix</keyword>
<dbReference type="GO" id="GO:0016747">
    <property type="term" value="F:acyltransferase activity, transferring groups other than amino-acyl groups"/>
    <property type="evidence" value="ECO:0007669"/>
    <property type="project" value="InterPro"/>
</dbReference>
<dbReference type="GO" id="GO:0000271">
    <property type="term" value="P:polysaccharide biosynthetic process"/>
    <property type="evidence" value="ECO:0007669"/>
    <property type="project" value="TreeGrafter"/>
</dbReference>
<dbReference type="STRING" id="642227.HA49_06240"/>
<evidence type="ECO:0000313" key="3">
    <source>
        <dbReference type="EMBL" id="KGD74887.1"/>
    </source>
</evidence>
<keyword evidence="1" id="KW-0812">Transmembrane</keyword>
<dbReference type="AlphaFoldDB" id="A0A095TDU3"/>
<dbReference type="RefSeq" id="WP_038017951.1">
    <property type="nucleotide sequence ID" value="NZ_JPKR02000004.1"/>
</dbReference>
<feature type="transmembrane region" description="Helical" evidence="1">
    <location>
        <begin position="12"/>
        <end position="30"/>
    </location>
</feature>
<dbReference type="InterPro" id="IPR002656">
    <property type="entry name" value="Acyl_transf_3_dom"/>
</dbReference>
<organism evidence="3 4">
    <name type="scientific">Tatumella morbirosei</name>
    <dbReference type="NCBI Taxonomy" id="642227"/>
    <lineage>
        <taxon>Bacteria</taxon>
        <taxon>Pseudomonadati</taxon>
        <taxon>Pseudomonadota</taxon>
        <taxon>Gammaproteobacteria</taxon>
        <taxon>Enterobacterales</taxon>
        <taxon>Erwiniaceae</taxon>
        <taxon>Tatumella</taxon>
    </lineage>
</organism>
<evidence type="ECO:0000259" key="2">
    <source>
        <dbReference type="Pfam" id="PF01757"/>
    </source>
</evidence>
<gene>
    <name evidence="3" type="ORF">HA49_06240</name>
</gene>
<dbReference type="InterPro" id="IPR050879">
    <property type="entry name" value="Acyltransferase_3"/>
</dbReference>
<feature type="transmembrane region" description="Helical" evidence="1">
    <location>
        <begin position="42"/>
        <end position="61"/>
    </location>
</feature>
<keyword evidence="4" id="KW-1185">Reference proteome</keyword>
<dbReference type="Pfam" id="PF01757">
    <property type="entry name" value="Acyl_transf_3"/>
    <property type="match status" value="1"/>
</dbReference>